<evidence type="ECO:0000256" key="5">
    <source>
        <dbReference type="ARBA" id="ARBA00022598"/>
    </source>
</evidence>
<dbReference type="PROSITE" id="PS50862">
    <property type="entry name" value="AA_TRNA_LIGASE_II"/>
    <property type="match status" value="1"/>
</dbReference>
<dbReference type="CDD" id="cd00776">
    <property type="entry name" value="AsxRS_core"/>
    <property type="match status" value="1"/>
</dbReference>
<keyword evidence="8" id="KW-0648">Protein biosynthesis</keyword>
<keyword evidence="6" id="KW-0547">Nucleotide-binding</keyword>
<dbReference type="InterPro" id="IPR006195">
    <property type="entry name" value="aa-tRNA-synth_II"/>
</dbReference>
<evidence type="ECO:0000256" key="7">
    <source>
        <dbReference type="ARBA" id="ARBA00022840"/>
    </source>
</evidence>
<keyword evidence="5" id="KW-0436">Ligase</keyword>
<comment type="caution">
    <text evidence="14">The sequence shown here is derived from an EMBL/GenBank/DDBJ whole genome shotgun (WGS) entry which is preliminary data.</text>
</comment>
<dbReference type="SUPFAM" id="SSF50249">
    <property type="entry name" value="Nucleic acid-binding proteins"/>
    <property type="match status" value="1"/>
</dbReference>
<dbReference type="PANTHER" id="PTHR22594">
    <property type="entry name" value="ASPARTYL/LYSYL-TRNA SYNTHETASE"/>
    <property type="match status" value="1"/>
</dbReference>
<dbReference type="Pfam" id="PF20917">
    <property type="entry name" value="AsnRS_N"/>
    <property type="match status" value="1"/>
</dbReference>
<dbReference type="Gene3D" id="3.30.1910.20">
    <property type="entry name" value="asparaginyl-tRNA synthetase, N-terminal domain"/>
    <property type="match status" value="1"/>
</dbReference>
<comment type="catalytic activity">
    <reaction evidence="11">
        <text>tRNA(Asn) + L-asparagine + ATP = L-asparaginyl-tRNA(Asn) + AMP + diphosphate + H(+)</text>
        <dbReference type="Rhea" id="RHEA:11180"/>
        <dbReference type="Rhea" id="RHEA-COMP:9659"/>
        <dbReference type="Rhea" id="RHEA-COMP:9674"/>
        <dbReference type="ChEBI" id="CHEBI:15378"/>
        <dbReference type="ChEBI" id="CHEBI:30616"/>
        <dbReference type="ChEBI" id="CHEBI:33019"/>
        <dbReference type="ChEBI" id="CHEBI:58048"/>
        <dbReference type="ChEBI" id="CHEBI:78442"/>
        <dbReference type="ChEBI" id="CHEBI:78515"/>
        <dbReference type="ChEBI" id="CHEBI:456215"/>
        <dbReference type="EC" id="6.1.1.22"/>
    </reaction>
</comment>
<keyword evidence="9" id="KW-0030">Aminoacyl-tRNA synthetase</keyword>
<dbReference type="GO" id="GO:0006421">
    <property type="term" value="P:asparaginyl-tRNA aminoacylation"/>
    <property type="evidence" value="ECO:0007669"/>
    <property type="project" value="InterPro"/>
</dbReference>
<dbReference type="InterPro" id="IPR012340">
    <property type="entry name" value="NA-bd_OB-fold"/>
</dbReference>
<dbReference type="InterPro" id="IPR004522">
    <property type="entry name" value="Asn-tRNA-ligase"/>
</dbReference>
<feature type="coiled-coil region" evidence="12">
    <location>
        <begin position="92"/>
        <end position="135"/>
    </location>
</feature>
<name>A0A9P6VVC8_RHOMI</name>
<dbReference type="InterPro" id="IPR045864">
    <property type="entry name" value="aa-tRNA-synth_II/BPL/LPL"/>
</dbReference>
<dbReference type="InterPro" id="IPR004364">
    <property type="entry name" value="Aa-tRNA-synt_II"/>
</dbReference>
<dbReference type="PANTHER" id="PTHR22594:SF16">
    <property type="entry name" value="ASPARAGINE--TRNA LIGASE, CYTOPLASMIC"/>
    <property type="match status" value="1"/>
</dbReference>
<dbReference type="GO" id="GO:0003676">
    <property type="term" value="F:nucleic acid binding"/>
    <property type="evidence" value="ECO:0007669"/>
    <property type="project" value="InterPro"/>
</dbReference>
<evidence type="ECO:0000256" key="3">
    <source>
        <dbReference type="ARBA" id="ARBA00012816"/>
    </source>
</evidence>
<dbReference type="EC" id="6.1.1.22" evidence="3"/>
<dbReference type="AlphaFoldDB" id="A0A9P6VVC8"/>
<comment type="similarity">
    <text evidence="2">Belongs to the class-II aminoacyl-tRNA synthetase family.</text>
</comment>
<dbReference type="CDD" id="cd04323">
    <property type="entry name" value="AsnRS_cyto_like_N"/>
    <property type="match status" value="1"/>
</dbReference>
<dbReference type="InterPro" id="IPR048952">
    <property type="entry name" value="AsnRS_N"/>
</dbReference>
<accession>A0A9P6VVC8</accession>
<dbReference type="GO" id="GO:0005524">
    <property type="term" value="F:ATP binding"/>
    <property type="evidence" value="ECO:0007669"/>
    <property type="project" value="UniProtKB-KW"/>
</dbReference>
<dbReference type="Gene3D" id="2.40.50.140">
    <property type="entry name" value="Nucleic acid-binding proteins"/>
    <property type="match status" value="1"/>
</dbReference>
<evidence type="ECO:0000313" key="15">
    <source>
        <dbReference type="Proteomes" id="UP000777482"/>
    </source>
</evidence>
<feature type="domain" description="Aminoacyl-transfer RNA synthetases class-II family profile" evidence="13">
    <location>
        <begin position="281"/>
        <end position="583"/>
    </location>
</feature>
<evidence type="ECO:0000256" key="1">
    <source>
        <dbReference type="ARBA" id="ARBA00004496"/>
    </source>
</evidence>
<evidence type="ECO:0000256" key="9">
    <source>
        <dbReference type="ARBA" id="ARBA00023146"/>
    </source>
</evidence>
<evidence type="ECO:0000259" key="13">
    <source>
        <dbReference type="PROSITE" id="PS50862"/>
    </source>
</evidence>
<proteinExistence type="inferred from homology"/>
<dbReference type="InterPro" id="IPR004365">
    <property type="entry name" value="NA-bd_OB_tRNA"/>
</dbReference>
<evidence type="ECO:0000256" key="4">
    <source>
        <dbReference type="ARBA" id="ARBA00022490"/>
    </source>
</evidence>
<protein>
    <recommendedName>
        <fullName evidence="3">asparagine--tRNA ligase</fullName>
        <ecNumber evidence="3">6.1.1.22</ecNumber>
    </recommendedName>
    <alternativeName>
        <fullName evidence="10">Asparaginyl-tRNA synthetase</fullName>
    </alternativeName>
</protein>
<sequence>MAELLSKAKDQVVEALSQATAAVSLGATSDALYVDEATGDDKTGDGTQAKPFKTVGGAFISRLSDTVNVLVRQAPAEGQTEGDWLAASASAKKKATKVLQTHKNKLVKQEEARKRDEAEGEARRAAELKRLEEAKAIVLEEPKEDATKIKIRQAVEHRGKRVRVFAWVHRLRQQGGMTFVVLRDGTGYLQCVLSGRLSQTYDALTLTLESTIQITGVINQLPEGKTAPDNHELTADWFAVVGKAPGGEEAFLNKVNEEADPSLLADSRHLVIRGEHASAVLKVRAALLSSFRESYANLGLLEVTPPCMVQTQVEGGATLFAFDYYGEQAYLTQSSQLYLETCLPSLGDVFCVQESFRAEKSHTRRHLSEYTHIEGELAFIDFNDLLNHIEELICQTIDRVLADPKMKELIDFLWGDKGRFEPPTRPFMRMDYRDAIKWLNEHGITRPGEDGVEGEHVVGDDIAEAAERKMTDMIGRPIFLINFPREIKSFYMSRIPGDEGYTESVDLLMPNVGEIVGGSMRMNDHDELLEAYKREGISPEPYYWYTDQRKYGTSPHGGYGLGLERLLAWLLNRYTVRECSLYPRWTGRCTP</sequence>
<keyword evidence="4" id="KW-0963">Cytoplasm</keyword>
<dbReference type="Pfam" id="PF00152">
    <property type="entry name" value="tRNA-synt_2"/>
    <property type="match status" value="1"/>
</dbReference>
<dbReference type="GO" id="GO:0005737">
    <property type="term" value="C:cytoplasm"/>
    <property type="evidence" value="ECO:0007669"/>
    <property type="project" value="UniProtKB-SubCell"/>
</dbReference>
<dbReference type="Proteomes" id="UP000777482">
    <property type="component" value="Unassembled WGS sequence"/>
</dbReference>
<dbReference type="NCBIfam" id="TIGR00457">
    <property type="entry name" value="asnS"/>
    <property type="match status" value="1"/>
</dbReference>
<evidence type="ECO:0000313" key="14">
    <source>
        <dbReference type="EMBL" id="KAG0655994.1"/>
    </source>
</evidence>
<dbReference type="Gene3D" id="3.30.930.10">
    <property type="entry name" value="Bira Bifunctional Protein, Domain 2"/>
    <property type="match status" value="1"/>
</dbReference>
<keyword evidence="7" id="KW-0067">ATP-binding</keyword>
<keyword evidence="12" id="KW-0175">Coiled coil</keyword>
<evidence type="ECO:0000256" key="2">
    <source>
        <dbReference type="ARBA" id="ARBA00008226"/>
    </source>
</evidence>
<reference evidence="14 15" key="1">
    <citation type="submission" date="2020-11" db="EMBL/GenBank/DDBJ databases">
        <title>Kefir isolates.</title>
        <authorList>
            <person name="Marcisauskas S."/>
            <person name="Kim Y."/>
            <person name="Blasche S."/>
        </authorList>
    </citation>
    <scope>NUCLEOTIDE SEQUENCE [LARGE SCALE GENOMIC DNA]</scope>
    <source>
        <strain evidence="14 15">KR</strain>
    </source>
</reference>
<evidence type="ECO:0000256" key="8">
    <source>
        <dbReference type="ARBA" id="ARBA00022917"/>
    </source>
</evidence>
<dbReference type="EMBL" id="PUHQ01000106">
    <property type="protein sequence ID" value="KAG0655994.1"/>
    <property type="molecule type" value="Genomic_DNA"/>
</dbReference>
<evidence type="ECO:0000256" key="11">
    <source>
        <dbReference type="ARBA" id="ARBA00047844"/>
    </source>
</evidence>
<keyword evidence="15" id="KW-1185">Reference proteome</keyword>
<dbReference type="OrthoDB" id="1931232at2759"/>
<dbReference type="SUPFAM" id="SSF55681">
    <property type="entry name" value="Class II aaRS and biotin synthetases"/>
    <property type="match status" value="1"/>
</dbReference>
<organism evidence="14 15">
    <name type="scientific">Rhodotorula mucilaginosa</name>
    <name type="common">Yeast</name>
    <name type="synonym">Rhodotorula rubra</name>
    <dbReference type="NCBI Taxonomy" id="5537"/>
    <lineage>
        <taxon>Eukaryota</taxon>
        <taxon>Fungi</taxon>
        <taxon>Dikarya</taxon>
        <taxon>Basidiomycota</taxon>
        <taxon>Pucciniomycotina</taxon>
        <taxon>Microbotryomycetes</taxon>
        <taxon>Sporidiobolales</taxon>
        <taxon>Sporidiobolaceae</taxon>
        <taxon>Rhodotorula</taxon>
    </lineage>
</organism>
<gene>
    <name evidence="14" type="ORF">C6P46_000508</name>
</gene>
<dbReference type="GO" id="GO:0004816">
    <property type="term" value="F:asparagine-tRNA ligase activity"/>
    <property type="evidence" value="ECO:0007669"/>
    <property type="project" value="UniProtKB-EC"/>
</dbReference>
<dbReference type="Pfam" id="PF01336">
    <property type="entry name" value="tRNA_anti-codon"/>
    <property type="match status" value="1"/>
</dbReference>
<dbReference type="InterPro" id="IPR002312">
    <property type="entry name" value="Asp/Asn-tRNA-synth_IIb"/>
</dbReference>
<comment type="subcellular location">
    <subcellularLocation>
        <location evidence="1">Cytoplasm</location>
    </subcellularLocation>
</comment>
<dbReference type="PRINTS" id="PR01042">
    <property type="entry name" value="TRNASYNTHASP"/>
</dbReference>
<evidence type="ECO:0000256" key="12">
    <source>
        <dbReference type="SAM" id="Coils"/>
    </source>
</evidence>
<evidence type="ECO:0000256" key="6">
    <source>
        <dbReference type="ARBA" id="ARBA00022741"/>
    </source>
</evidence>
<evidence type="ECO:0000256" key="10">
    <source>
        <dbReference type="ARBA" id="ARBA00029886"/>
    </source>
</evidence>